<dbReference type="OMA" id="CCQENAN"/>
<evidence type="ECO:0000313" key="2">
    <source>
        <dbReference type="Proteomes" id="UP000825935"/>
    </source>
</evidence>
<dbReference type="Proteomes" id="UP000825935">
    <property type="component" value="Chromosome 7"/>
</dbReference>
<protein>
    <submittedName>
        <fullName evidence="1">Uncharacterized protein</fullName>
    </submittedName>
</protein>
<proteinExistence type="predicted"/>
<comment type="caution">
    <text evidence="1">The sequence shown here is derived from an EMBL/GenBank/DDBJ whole genome shotgun (WGS) entry which is preliminary data.</text>
</comment>
<organism evidence="1 2">
    <name type="scientific">Ceratopteris richardii</name>
    <name type="common">Triangle waterfern</name>
    <dbReference type="NCBI Taxonomy" id="49495"/>
    <lineage>
        <taxon>Eukaryota</taxon>
        <taxon>Viridiplantae</taxon>
        <taxon>Streptophyta</taxon>
        <taxon>Embryophyta</taxon>
        <taxon>Tracheophyta</taxon>
        <taxon>Polypodiopsida</taxon>
        <taxon>Polypodiidae</taxon>
        <taxon>Polypodiales</taxon>
        <taxon>Pteridineae</taxon>
        <taxon>Pteridaceae</taxon>
        <taxon>Parkerioideae</taxon>
        <taxon>Ceratopteris</taxon>
    </lineage>
</organism>
<dbReference type="AlphaFoldDB" id="A0A8T2UN21"/>
<keyword evidence="2" id="KW-1185">Reference proteome</keyword>
<dbReference type="CDD" id="cd10450">
    <property type="entry name" value="GIY-YIG_AtGrxS16_like"/>
    <property type="match status" value="1"/>
</dbReference>
<sequence>MGMTFPQQPQWVVQQTMPSHHLHLLRNAPAFLFHSEKSCLPASADVLCRIHSQPSFFQRTSLSVQCCQENANQVSSSTMVEPKWKQKLAAADDHAEKTRQRTLLAQEEYKQRQSALQRQQGNAMSEVKPLRDLEFVPYLNEDGLIADCSEPTAKASVYAIFDNEKVLQYVGVSRQVHPSMRLHFARVPSKCSYVKVQNISRPSRTLLELTREKWIEENGVRPSGNDGGLEQSIWENPLDCKPMMTDEEIKKFEEAGAGPPKAKVLKNVARRIEAQLEKDFAAKNCKDRLRFDPKLKEKGLLDLKN</sequence>
<dbReference type="OrthoDB" id="5982at2759"/>
<gene>
    <name evidence="1" type="ORF">KP509_07G081400</name>
</gene>
<name>A0A8T2UN21_CERRI</name>
<accession>A0A8T2UN21</accession>
<dbReference type="InterPro" id="IPR049578">
    <property type="entry name" value="CAXIP1-like_GIY-YIG_dom"/>
</dbReference>
<evidence type="ECO:0000313" key="1">
    <source>
        <dbReference type="EMBL" id="KAH7433689.1"/>
    </source>
</evidence>
<reference evidence="1" key="1">
    <citation type="submission" date="2021-08" db="EMBL/GenBank/DDBJ databases">
        <title>WGS assembly of Ceratopteris richardii.</title>
        <authorList>
            <person name="Marchant D.B."/>
            <person name="Chen G."/>
            <person name="Jenkins J."/>
            <person name="Shu S."/>
            <person name="Leebens-Mack J."/>
            <person name="Grimwood J."/>
            <person name="Schmutz J."/>
            <person name="Soltis P."/>
            <person name="Soltis D."/>
            <person name="Chen Z.-H."/>
        </authorList>
    </citation>
    <scope>NUCLEOTIDE SEQUENCE</scope>
    <source>
        <strain evidence="1">Whitten #5841</strain>
        <tissue evidence="1">Leaf</tissue>
    </source>
</reference>
<dbReference type="EMBL" id="CM035412">
    <property type="protein sequence ID" value="KAH7433689.1"/>
    <property type="molecule type" value="Genomic_DNA"/>
</dbReference>